<evidence type="ECO:0000256" key="1">
    <source>
        <dbReference type="SAM" id="MobiDB-lite"/>
    </source>
</evidence>
<name>A0A8K0WZY6_9PEZI</name>
<accession>A0A8K0WZY6</accession>
<keyword evidence="3" id="KW-1185">Reference proteome</keyword>
<sequence>MMRPPPPRGPASAPVPPPAAVRYSRDDLDIDVPASLLDPDTSQLLPPRKKKHRVRVQGRLAVVRSVSTANLGSPTGSSGPPSAGPATPRFESGVGGHTGSASPRCGRRRRSMDDGSGSDMGEDEVRETAVRDRQFRGYGIGGAGNIRRPTDVYGSSSRSDSSPDKRWWNGSLRDLIGRVSERKGKTPAL</sequence>
<feature type="compositionally biased region" description="Basic and acidic residues" evidence="1">
    <location>
        <begin position="126"/>
        <end position="135"/>
    </location>
</feature>
<reference evidence="2" key="1">
    <citation type="journal article" date="2021" name="Nat. Commun.">
        <title>Genetic determinants of endophytism in the Arabidopsis root mycobiome.</title>
        <authorList>
            <person name="Mesny F."/>
            <person name="Miyauchi S."/>
            <person name="Thiergart T."/>
            <person name="Pickel B."/>
            <person name="Atanasova L."/>
            <person name="Karlsson M."/>
            <person name="Huettel B."/>
            <person name="Barry K.W."/>
            <person name="Haridas S."/>
            <person name="Chen C."/>
            <person name="Bauer D."/>
            <person name="Andreopoulos W."/>
            <person name="Pangilinan J."/>
            <person name="LaButti K."/>
            <person name="Riley R."/>
            <person name="Lipzen A."/>
            <person name="Clum A."/>
            <person name="Drula E."/>
            <person name="Henrissat B."/>
            <person name="Kohler A."/>
            <person name="Grigoriev I.V."/>
            <person name="Martin F.M."/>
            <person name="Hacquard S."/>
        </authorList>
    </citation>
    <scope>NUCLEOTIDE SEQUENCE</scope>
    <source>
        <strain evidence="2">MPI-CAGE-AT-0016</strain>
    </source>
</reference>
<organism evidence="2 3">
    <name type="scientific">Plectosphaerella cucumerina</name>
    <dbReference type="NCBI Taxonomy" id="40658"/>
    <lineage>
        <taxon>Eukaryota</taxon>
        <taxon>Fungi</taxon>
        <taxon>Dikarya</taxon>
        <taxon>Ascomycota</taxon>
        <taxon>Pezizomycotina</taxon>
        <taxon>Sordariomycetes</taxon>
        <taxon>Hypocreomycetidae</taxon>
        <taxon>Glomerellales</taxon>
        <taxon>Plectosphaerellaceae</taxon>
        <taxon>Plectosphaerella</taxon>
    </lineage>
</organism>
<feature type="region of interest" description="Disordered" evidence="1">
    <location>
        <begin position="1"/>
        <end position="169"/>
    </location>
</feature>
<dbReference type="AlphaFoldDB" id="A0A8K0WZY6"/>
<gene>
    <name evidence="2" type="ORF">B0T11DRAFT_133841</name>
</gene>
<evidence type="ECO:0000313" key="2">
    <source>
        <dbReference type="EMBL" id="KAH7349684.1"/>
    </source>
</evidence>
<feature type="compositionally biased region" description="Low complexity" evidence="1">
    <location>
        <begin position="72"/>
        <end position="88"/>
    </location>
</feature>
<comment type="caution">
    <text evidence="2">The sequence shown here is derived from an EMBL/GenBank/DDBJ whole genome shotgun (WGS) entry which is preliminary data.</text>
</comment>
<dbReference type="EMBL" id="JAGPXD010000006">
    <property type="protein sequence ID" value="KAH7349684.1"/>
    <property type="molecule type" value="Genomic_DNA"/>
</dbReference>
<evidence type="ECO:0000313" key="3">
    <source>
        <dbReference type="Proteomes" id="UP000813385"/>
    </source>
</evidence>
<protein>
    <submittedName>
        <fullName evidence="2">Uncharacterized protein</fullName>
    </submittedName>
</protein>
<dbReference type="OrthoDB" id="5150445at2759"/>
<dbReference type="Proteomes" id="UP000813385">
    <property type="component" value="Unassembled WGS sequence"/>
</dbReference>
<proteinExistence type="predicted"/>
<feature type="compositionally biased region" description="Pro residues" evidence="1">
    <location>
        <begin position="1"/>
        <end position="19"/>
    </location>
</feature>
<feature type="compositionally biased region" description="Basic residues" evidence="1">
    <location>
        <begin position="47"/>
        <end position="56"/>
    </location>
</feature>